<name>A0ABW0N6A8_9ACTN</name>
<accession>A0ABW0N6A8</accession>
<dbReference type="EMBL" id="JBHSMD010000010">
    <property type="protein sequence ID" value="MFC5495490.1"/>
    <property type="molecule type" value="Genomic_DNA"/>
</dbReference>
<reference evidence="2" key="1">
    <citation type="journal article" date="2019" name="Int. J. Syst. Evol. Microbiol.">
        <title>The Global Catalogue of Microorganisms (GCM) 10K type strain sequencing project: providing services to taxonomists for standard genome sequencing and annotation.</title>
        <authorList>
            <consortium name="The Broad Institute Genomics Platform"/>
            <consortium name="The Broad Institute Genome Sequencing Center for Infectious Disease"/>
            <person name="Wu L."/>
            <person name="Ma J."/>
        </authorList>
    </citation>
    <scope>NUCLEOTIDE SEQUENCE [LARGE SCALE GENOMIC DNA]</scope>
    <source>
        <strain evidence="2">KACC 13778</strain>
    </source>
</reference>
<sequence>MTTLATHTASHGDWYPQHAWDAGSTCIGGRFDDGTRVDVVTHRDAEYRGHQQQAWNEWLHGRVLVVIHDDAPPALVVPVDRITPGAIHLAVSAWATGHASSVAA</sequence>
<dbReference type="Proteomes" id="UP001595956">
    <property type="component" value="Unassembled WGS sequence"/>
</dbReference>
<protein>
    <submittedName>
        <fullName evidence="1">Uncharacterized protein</fullName>
    </submittedName>
</protein>
<keyword evidence="2" id="KW-1185">Reference proteome</keyword>
<evidence type="ECO:0000313" key="2">
    <source>
        <dbReference type="Proteomes" id="UP001595956"/>
    </source>
</evidence>
<proteinExistence type="predicted"/>
<dbReference type="RefSeq" id="WP_345181579.1">
    <property type="nucleotide sequence ID" value="NZ_BAABFQ010000009.1"/>
</dbReference>
<gene>
    <name evidence="1" type="ORF">ACFPKY_20445</name>
</gene>
<comment type="caution">
    <text evidence="1">The sequence shown here is derived from an EMBL/GenBank/DDBJ whole genome shotgun (WGS) entry which is preliminary data.</text>
</comment>
<evidence type="ECO:0000313" key="1">
    <source>
        <dbReference type="EMBL" id="MFC5495490.1"/>
    </source>
</evidence>
<organism evidence="1 2">
    <name type="scientific">Nocardioides caricicola</name>
    <dbReference type="NCBI Taxonomy" id="634770"/>
    <lineage>
        <taxon>Bacteria</taxon>
        <taxon>Bacillati</taxon>
        <taxon>Actinomycetota</taxon>
        <taxon>Actinomycetes</taxon>
        <taxon>Propionibacteriales</taxon>
        <taxon>Nocardioidaceae</taxon>
        <taxon>Nocardioides</taxon>
    </lineage>
</organism>